<feature type="transmembrane region" description="Helical" evidence="7">
    <location>
        <begin position="289"/>
        <end position="312"/>
    </location>
</feature>
<comment type="subunit">
    <text evidence="7">The complex comprises the extracytoplasmic solute receptor protein and the two transmembrane proteins.</text>
</comment>
<gene>
    <name evidence="9" type="primary">siaT_7</name>
    <name evidence="9" type="ORF">PSM7751_00610</name>
</gene>
<dbReference type="PANTHER" id="PTHR33362:SF5">
    <property type="entry name" value="C4-DICARBOXYLATE TRAP TRANSPORTER LARGE PERMEASE PROTEIN DCTM"/>
    <property type="match status" value="1"/>
</dbReference>
<feature type="domain" description="TRAP C4-dicarboxylate transport system permease DctM subunit" evidence="8">
    <location>
        <begin position="11"/>
        <end position="429"/>
    </location>
</feature>
<accession>A0A1X6YEL6</accession>
<evidence type="ECO:0000259" key="8">
    <source>
        <dbReference type="Pfam" id="PF06808"/>
    </source>
</evidence>
<evidence type="ECO:0000313" key="9">
    <source>
        <dbReference type="EMBL" id="SLN18989.1"/>
    </source>
</evidence>
<keyword evidence="7" id="KW-0813">Transport</keyword>
<feature type="transmembrane region" description="Helical" evidence="7">
    <location>
        <begin position="87"/>
        <end position="104"/>
    </location>
</feature>
<feature type="transmembrane region" description="Helical" evidence="7">
    <location>
        <begin position="141"/>
        <end position="167"/>
    </location>
</feature>
<evidence type="ECO:0000256" key="6">
    <source>
        <dbReference type="ARBA" id="ARBA00023136"/>
    </source>
</evidence>
<feature type="transmembrane region" description="Helical" evidence="7">
    <location>
        <begin position="411"/>
        <end position="433"/>
    </location>
</feature>
<dbReference type="PANTHER" id="PTHR33362">
    <property type="entry name" value="SIALIC ACID TRAP TRANSPORTER PERMEASE PROTEIN SIAT-RELATED"/>
    <property type="match status" value="1"/>
</dbReference>
<evidence type="ECO:0000256" key="5">
    <source>
        <dbReference type="ARBA" id="ARBA00022989"/>
    </source>
</evidence>
<dbReference type="GO" id="GO:0022857">
    <property type="term" value="F:transmembrane transporter activity"/>
    <property type="evidence" value="ECO:0007669"/>
    <property type="project" value="UniProtKB-UniRule"/>
</dbReference>
<reference evidence="9 10" key="1">
    <citation type="submission" date="2017-03" db="EMBL/GenBank/DDBJ databases">
        <authorList>
            <person name="Afonso C.L."/>
            <person name="Miller P.J."/>
            <person name="Scott M.A."/>
            <person name="Spackman E."/>
            <person name="Goraichik I."/>
            <person name="Dimitrov K.M."/>
            <person name="Suarez D.L."/>
            <person name="Swayne D.E."/>
        </authorList>
    </citation>
    <scope>NUCLEOTIDE SEQUENCE [LARGE SCALE GENOMIC DNA]</scope>
    <source>
        <strain evidence="9 10">CECT 7751</strain>
    </source>
</reference>
<feature type="transmembrane region" description="Helical" evidence="7">
    <location>
        <begin position="365"/>
        <end position="391"/>
    </location>
</feature>
<dbReference type="Proteomes" id="UP000193963">
    <property type="component" value="Unassembled WGS sequence"/>
</dbReference>
<feature type="transmembrane region" description="Helical" evidence="7">
    <location>
        <begin position="173"/>
        <end position="197"/>
    </location>
</feature>
<keyword evidence="3 7" id="KW-0997">Cell inner membrane</keyword>
<dbReference type="Pfam" id="PF06808">
    <property type="entry name" value="DctM"/>
    <property type="match status" value="1"/>
</dbReference>
<keyword evidence="6 7" id="KW-0472">Membrane</keyword>
<sequence>MDSLIFGLVTLAILLTLIGLRTPIGVALGVVSVCGLAYVRNWPIALSILRETPFAFAASWDLTAIPMFLLMGAIANQTGISSALFRAARLWFSALPGGLAVAANMASAGFAAACGSSLASAAAMGRLAIPEMLRTGYDKGLATGVIASAGTLSALIPPSILLVLYGVFAEVSISRLLIAGVIPGLLTGAAYVVMILVRCRLNPTLAPKLDDADLATLKRDRMSSLKETWPLGVLILGIIGGLYGGIVTPTEAGAVGAALALAIALVQRRMTTRRFIEALKETMSVTAQIFFVGMGAVMYTRLLSLTGVSSMLVDMVGGWAGDPLMVVIALSIVFLILGMFLDPLGIMLITMPVFLPMMKALDLDLIWFGIIVVKYIEIGMITPPMGMNVFVVKSVVGDEVPMWTIFRGVGWFLMCEVVVMTLLIAFPSITLFLPELMQ</sequence>
<feature type="transmembrane region" description="Helical" evidence="7">
    <location>
        <begin position="228"/>
        <end position="246"/>
    </location>
</feature>
<feature type="transmembrane region" description="Helical" evidence="7">
    <location>
        <begin position="53"/>
        <end position="75"/>
    </location>
</feature>
<evidence type="ECO:0000256" key="3">
    <source>
        <dbReference type="ARBA" id="ARBA00022519"/>
    </source>
</evidence>
<dbReference type="PIRSF" id="PIRSF006066">
    <property type="entry name" value="HI0050"/>
    <property type="match status" value="1"/>
</dbReference>
<name>A0A1X6YEL6_9RHOB</name>
<feature type="transmembrane region" description="Helical" evidence="7">
    <location>
        <begin position="324"/>
        <end position="353"/>
    </location>
</feature>
<dbReference type="EMBL" id="FWFN01000001">
    <property type="protein sequence ID" value="SLN18989.1"/>
    <property type="molecule type" value="Genomic_DNA"/>
</dbReference>
<dbReference type="OrthoDB" id="9790209at2"/>
<keyword evidence="10" id="KW-1185">Reference proteome</keyword>
<keyword evidence="4 7" id="KW-0812">Transmembrane</keyword>
<comment type="function">
    <text evidence="7">Part of the tripartite ATP-independent periplasmic (TRAP) transport system.</text>
</comment>
<comment type="subcellular location">
    <subcellularLocation>
        <location evidence="1 7">Cell inner membrane</location>
        <topology evidence="1 7">Multi-pass membrane protein</topology>
    </subcellularLocation>
</comment>
<proteinExistence type="inferred from homology"/>
<dbReference type="NCBIfam" id="TIGR00786">
    <property type="entry name" value="dctM"/>
    <property type="match status" value="1"/>
</dbReference>
<dbReference type="GO" id="GO:0005886">
    <property type="term" value="C:plasma membrane"/>
    <property type="evidence" value="ECO:0007669"/>
    <property type="project" value="UniProtKB-SubCell"/>
</dbReference>
<dbReference type="RefSeq" id="WP_085886488.1">
    <property type="nucleotide sequence ID" value="NZ_FWFN01000001.1"/>
</dbReference>
<protein>
    <recommendedName>
        <fullName evidence="7">TRAP transporter large permease protein</fullName>
    </recommendedName>
</protein>
<keyword evidence="5 7" id="KW-1133">Transmembrane helix</keyword>
<evidence type="ECO:0000256" key="1">
    <source>
        <dbReference type="ARBA" id="ARBA00004429"/>
    </source>
</evidence>
<comment type="caution">
    <text evidence="7">Lacks conserved residue(s) required for the propagation of feature annotation.</text>
</comment>
<organism evidence="9 10">
    <name type="scientific">Pseudooceanicola marinus</name>
    <dbReference type="NCBI Taxonomy" id="396013"/>
    <lineage>
        <taxon>Bacteria</taxon>
        <taxon>Pseudomonadati</taxon>
        <taxon>Pseudomonadota</taxon>
        <taxon>Alphaproteobacteria</taxon>
        <taxon>Rhodobacterales</taxon>
        <taxon>Paracoccaceae</taxon>
        <taxon>Pseudooceanicola</taxon>
    </lineage>
</organism>
<evidence type="ECO:0000256" key="7">
    <source>
        <dbReference type="RuleBase" id="RU369079"/>
    </source>
</evidence>
<comment type="similarity">
    <text evidence="7">Belongs to the TRAP transporter large permease family.</text>
</comment>
<evidence type="ECO:0000256" key="2">
    <source>
        <dbReference type="ARBA" id="ARBA00022475"/>
    </source>
</evidence>
<keyword evidence="2" id="KW-1003">Cell membrane</keyword>
<evidence type="ECO:0000256" key="4">
    <source>
        <dbReference type="ARBA" id="ARBA00022692"/>
    </source>
</evidence>
<dbReference type="InterPro" id="IPR010656">
    <property type="entry name" value="DctM"/>
</dbReference>
<dbReference type="AlphaFoldDB" id="A0A1X6YEL6"/>
<dbReference type="InterPro" id="IPR004681">
    <property type="entry name" value="TRAP_DctM"/>
</dbReference>
<evidence type="ECO:0000313" key="10">
    <source>
        <dbReference type="Proteomes" id="UP000193963"/>
    </source>
</evidence>